<proteinExistence type="predicted"/>
<gene>
    <name evidence="3" type="ORF">SAMN02745704_02686</name>
</gene>
<dbReference type="Pfam" id="PF02120">
    <property type="entry name" value="Flg_hook"/>
    <property type="match status" value="1"/>
</dbReference>
<name>A0A1T4Y2I1_9BACT</name>
<evidence type="ECO:0000259" key="2">
    <source>
        <dbReference type="Pfam" id="PF02120"/>
    </source>
</evidence>
<feature type="domain" description="Flagellar hook-length control protein-like C-terminal" evidence="2">
    <location>
        <begin position="418"/>
        <end position="498"/>
    </location>
</feature>
<keyword evidence="3" id="KW-0969">Cilium</keyword>
<accession>A0A1T4Y2I1</accession>
<dbReference type="InterPro" id="IPR021136">
    <property type="entry name" value="Flagellar_hook_control-like_C"/>
</dbReference>
<keyword evidence="4" id="KW-1185">Reference proteome</keyword>
<feature type="compositionally biased region" description="Basic and acidic residues" evidence="1">
    <location>
        <begin position="499"/>
        <end position="523"/>
    </location>
</feature>
<dbReference type="EMBL" id="FUYC01000024">
    <property type="protein sequence ID" value="SKA96002.1"/>
    <property type="molecule type" value="Genomic_DNA"/>
</dbReference>
<dbReference type="CDD" id="cd17470">
    <property type="entry name" value="T3SS_Flik_C"/>
    <property type="match status" value="1"/>
</dbReference>
<reference evidence="3 4" key="1">
    <citation type="submission" date="2017-02" db="EMBL/GenBank/DDBJ databases">
        <authorList>
            <person name="Peterson S.W."/>
        </authorList>
    </citation>
    <scope>NUCLEOTIDE SEQUENCE [LARGE SCALE GENOMIC DNA]</scope>
    <source>
        <strain evidence="3 4">DSM 16080</strain>
    </source>
</reference>
<feature type="region of interest" description="Disordered" evidence="1">
    <location>
        <begin position="1"/>
        <end position="26"/>
    </location>
</feature>
<dbReference type="Proteomes" id="UP000190027">
    <property type="component" value="Unassembled WGS sequence"/>
</dbReference>
<dbReference type="InterPro" id="IPR038610">
    <property type="entry name" value="FliK-like_C_sf"/>
</dbReference>
<dbReference type="AlphaFoldDB" id="A0A1T4Y2I1"/>
<feature type="region of interest" description="Disordered" evidence="1">
    <location>
        <begin position="492"/>
        <end position="523"/>
    </location>
</feature>
<dbReference type="OrthoDB" id="5468982at2"/>
<protein>
    <submittedName>
        <fullName evidence="3">Flagellar hook-length control protein FliK</fullName>
    </submittedName>
</protein>
<dbReference type="RefSeq" id="WP_078718230.1">
    <property type="nucleotide sequence ID" value="NZ_FUYC01000024.1"/>
</dbReference>
<organism evidence="3 4">
    <name type="scientific">Paucidesulfovibrio gracilis DSM 16080</name>
    <dbReference type="NCBI Taxonomy" id="1121449"/>
    <lineage>
        <taxon>Bacteria</taxon>
        <taxon>Pseudomonadati</taxon>
        <taxon>Thermodesulfobacteriota</taxon>
        <taxon>Desulfovibrionia</taxon>
        <taxon>Desulfovibrionales</taxon>
        <taxon>Desulfovibrionaceae</taxon>
        <taxon>Paucidesulfovibrio</taxon>
    </lineage>
</organism>
<evidence type="ECO:0000313" key="4">
    <source>
        <dbReference type="Proteomes" id="UP000190027"/>
    </source>
</evidence>
<evidence type="ECO:0000313" key="3">
    <source>
        <dbReference type="EMBL" id="SKA96002.1"/>
    </source>
</evidence>
<dbReference type="STRING" id="1121449.SAMN02745704_02686"/>
<feature type="region of interest" description="Disordered" evidence="1">
    <location>
        <begin position="62"/>
        <end position="92"/>
    </location>
</feature>
<keyword evidence="3" id="KW-0282">Flagellum</keyword>
<sequence>MQNVPLIQSSANATRTTGQAALTGGTSADWDLGSNIFQTFMDHESGLSRDREFAAAPNLDSVFQESASVEPRKTSPVEEQTSSDTDEPGLDDMKDVPVDPESFQAMKPQLEKYGLSKEDIQELEDRVNSKEGMTWGEFVTALSEKMDGLRHTLEFSAGQRQKMMTLFQKLGFSASESKGMIGELAQGNVSNVLEALGRRIESLPPDKLAGLDKEELAAFMDELRKLKGELQGKELGLVRVVGKAMQDALAQAREKALQMTQNKAGAQGKADTLTDAARTDAAKMEQLNPAMTPDEAAAKAARTEQGLTNNLSADQRLKAHNNTLADQIRQGMGFNEQRNADQFSGQDGKQNQSDAWAEFMGKLRQDRPDLGLARNTSQAAQTAMTDALNQARGEGTKAAKPWENVTAPRVLSQVKDAAMRSLANGGKRLTIQLNPQELGTLSVSLTYKNNEMQAMIRTDNHETAKLLSGQLDALRQSLEDQGIKVSKMEVQTQLSSGQDESRWLGEQGHNRAQDEQARRQTQERMRNMRTVGGSEPGQSVADVQQAILSGRGLHVVA</sequence>
<dbReference type="Gene3D" id="3.30.750.140">
    <property type="match status" value="1"/>
</dbReference>
<keyword evidence="3" id="KW-0966">Cell projection</keyword>
<evidence type="ECO:0000256" key="1">
    <source>
        <dbReference type="SAM" id="MobiDB-lite"/>
    </source>
</evidence>